<dbReference type="InterPro" id="IPR013249">
    <property type="entry name" value="RNA_pol_sigma70_r4_t2"/>
</dbReference>
<dbReference type="AlphaFoldDB" id="A0A7V2ZHC3"/>
<evidence type="ECO:0000259" key="5">
    <source>
        <dbReference type="Pfam" id="PF04542"/>
    </source>
</evidence>
<evidence type="ECO:0000256" key="2">
    <source>
        <dbReference type="ARBA" id="ARBA00023015"/>
    </source>
</evidence>
<dbReference type="NCBIfam" id="TIGR02937">
    <property type="entry name" value="sigma70-ECF"/>
    <property type="match status" value="1"/>
</dbReference>
<evidence type="ECO:0000256" key="1">
    <source>
        <dbReference type="ARBA" id="ARBA00010641"/>
    </source>
</evidence>
<dbReference type="InterPro" id="IPR013324">
    <property type="entry name" value="RNA_pol_sigma_r3/r4-like"/>
</dbReference>
<dbReference type="GO" id="GO:0006352">
    <property type="term" value="P:DNA-templated transcription initiation"/>
    <property type="evidence" value="ECO:0007669"/>
    <property type="project" value="InterPro"/>
</dbReference>
<dbReference type="SUPFAM" id="SSF88659">
    <property type="entry name" value="Sigma3 and sigma4 domains of RNA polymerase sigma factors"/>
    <property type="match status" value="1"/>
</dbReference>
<dbReference type="PANTHER" id="PTHR43133:SF51">
    <property type="entry name" value="RNA POLYMERASE SIGMA FACTOR"/>
    <property type="match status" value="1"/>
</dbReference>
<dbReference type="Pfam" id="PF04542">
    <property type="entry name" value="Sigma70_r2"/>
    <property type="match status" value="1"/>
</dbReference>
<dbReference type="Pfam" id="PF08281">
    <property type="entry name" value="Sigma70_r4_2"/>
    <property type="match status" value="1"/>
</dbReference>
<name>A0A7V2ZHC3_9BACT</name>
<dbReference type="EMBL" id="DSUJ01000002">
    <property type="protein sequence ID" value="HFI89937.1"/>
    <property type="molecule type" value="Genomic_DNA"/>
</dbReference>
<feature type="domain" description="RNA polymerase sigma factor 70 region 4 type 2" evidence="6">
    <location>
        <begin position="125"/>
        <end position="177"/>
    </location>
</feature>
<organism evidence="7">
    <name type="scientific">Ignavibacterium album</name>
    <dbReference type="NCBI Taxonomy" id="591197"/>
    <lineage>
        <taxon>Bacteria</taxon>
        <taxon>Pseudomonadati</taxon>
        <taxon>Ignavibacteriota</taxon>
        <taxon>Ignavibacteria</taxon>
        <taxon>Ignavibacteriales</taxon>
        <taxon>Ignavibacteriaceae</taxon>
        <taxon>Ignavibacterium</taxon>
    </lineage>
</organism>
<dbReference type="InterPro" id="IPR007627">
    <property type="entry name" value="RNA_pol_sigma70_r2"/>
</dbReference>
<keyword evidence="3" id="KW-0731">Sigma factor</keyword>
<dbReference type="Gene3D" id="1.10.10.10">
    <property type="entry name" value="Winged helix-like DNA-binding domain superfamily/Winged helix DNA-binding domain"/>
    <property type="match status" value="1"/>
</dbReference>
<dbReference type="InterPro" id="IPR039425">
    <property type="entry name" value="RNA_pol_sigma-70-like"/>
</dbReference>
<feature type="domain" description="RNA polymerase sigma-70 region 2" evidence="5">
    <location>
        <begin position="22"/>
        <end position="89"/>
    </location>
</feature>
<reference evidence="7" key="1">
    <citation type="journal article" date="2020" name="mSystems">
        <title>Genome- and Community-Level Interaction Insights into Carbon Utilization and Element Cycling Functions of Hydrothermarchaeota in Hydrothermal Sediment.</title>
        <authorList>
            <person name="Zhou Z."/>
            <person name="Liu Y."/>
            <person name="Xu W."/>
            <person name="Pan J."/>
            <person name="Luo Z.H."/>
            <person name="Li M."/>
        </authorList>
    </citation>
    <scope>NUCLEOTIDE SEQUENCE [LARGE SCALE GENOMIC DNA]</scope>
    <source>
        <strain evidence="7">SpSt-479</strain>
    </source>
</reference>
<protein>
    <submittedName>
        <fullName evidence="7">Sigma-70 family RNA polymerase sigma factor</fullName>
    </submittedName>
</protein>
<dbReference type="InterPro" id="IPR013325">
    <property type="entry name" value="RNA_pol_sigma_r2"/>
</dbReference>
<accession>A0A7V2ZHC3</accession>
<evidence type="ECO:0000256" key="3">
    <source>
        <dbReference type="ARBA" id="ARBA00023082"/>
    </source>
</evidence>
<dbReference type="SUPFAM" id="SSF88946">
    <property type="entry name" value="Sigma2 domain of RNA polymerase sigma factors"/>
    <property type="match status" value="1"/>
</dbReference>
<evidence type="ECO:0000259" key="6">
    <source>
        <dbReference type="Pfam" id="PF08281"/>
    </source>
</evidence>
<dbReference type="PANTHER" id="PTHR43133">
    <property type="entry name" value="RNA POLYMERASE ECF-TYPE SIGMA FACTO"/>
    <property type="match status" value="1"/>
</dbReference>
<dbReference type="CDD" id="cd06171">
    <property type="entry name" value="Sigma70_r4"/>
    <property type="match status" value="1"/>
</dbReference>
<dbReference type="GO" id="GO:0016987">
    <property type="term" value="F:sigma factor activity"/>
    <property type="evidence" value="ECO:0007669"/>
    <property type="project" value="UniProtKB-KW"/>
</dbReference>
<comment type="similarity">
    <text evidence="1">Belongs to the sigma-70 factor family. ECF subfamily.</text>
</comment>
<dbReference type="InterPro" id="IPR036388">
    <property type="entry name" value="WH-like_DNA-bd_sf"/>
</dbReference>
<evidence type="ECO:0000256" key="4">
    <source>
        <dbReference type="ARBA" id="ARBA00023163"/>
    </source>
</evidence>
<dbReference type="Gene3D" id="1.10.1740.10">
    <property type="match status" value="1"/>
</dbReference>
<keyword evidence="4" id="KW-0804">Transcription</keyword>
<sequence length="187" mass="22132">MTDEELIGEFQKNNDQRAFEILVERFKNPLINFVFRFLGDYEACVDVVQDTFVKVYRYKDSYTSVAKFSTWIYTIAGNLARSEYRRRKRNSFFSINNYGEEGENYDIPDNKLRPDVESESKYKAQKIQEALLKLKEVYREAVILRDIQGLSYEEIAEILGIEEGTVKSRINRGRAQLQKYLKNIYKD</sequence>
<dbReference type="InterPro" id="IPR014284">
    <property type="entry name" value="RNA_pol_sigma-70_dom"/>
</dbReference>
<evidence type="ECO:0000313" key="7">
    <source>
        <dbReference type="EMBL" id="HFI89937.1"/>
    </source>
</evidence>
<comment type="caution">
    <text evidence="7">The sequence shown here is derived from an EMBL/GenBank/DDBJ whole genome shotgun (WGS) entry which is preliminary data.</text>
</comment>
<proteinExistence type="inferred from homology"/>
<keyword evidence="2" id="KW-0805">Transcription regulation</keyword>
<dbReference type="GO" id="GO:0003677">
    <property type="term" value="F:DNA binding"/>
    <property type="evidence" value="ECO:0007669"/>
    <property type="project" value="InterPro"/>
</dbReference>
<gene>
    <name evidence="7" type="ORF">ENS31_00235</name>
</gene>